<keyword evidence="1" id="KW-0812">Transmembrane</keyword>
<dbReference type="EMBL" id="JALBUF010000001">
    <property type="protein sequence ID" value="MCI0182102.1"/>
    <property type="molecule type" value="Genomic_DNA"/>
</dbReference>
<feature type="transmembrane region" description="Helical" evidence="1">
    <location>
        <begin position="77"/>
        <end position="98"/>
    </location>
</feature>
<organism evidence="2 3">
    <name type="scientific">Sulfoacidibacillus ferrooxidans</name>
    <dbReference type="NCBI Taxonomy" id="2005001"/>
    <lineage>
        <taxon>Bacteria</taxon>
        <taxon>Bacillati</taxon>
        <taxon>Bacillota</taxon>
        <taxon>Bacilli</taxon>
        <taxon>Bacillales</taxon>
        <taxon>Alicyclobacillaceae</taxon>
        <taxon>Sulfoacidibacillus</taxon>
    </lineage>
</organism>
<dbReference type="RefSeq" id="WP_241711720.1">
    <property type="nucleotide sequence ID" value="NZ_JALBUF010000001.1"/>
</dbReference>
<gene>
    <name evidence="2" type="ORF">MM817_00358</name>
</gene>
<feature type="transmembrane region" description="Helical" evidence="1">
    <location>
        <begin position="110"/>
        <end position="128"/>
    </location>
</feature>
<protein>
    <submittedName>
        <fullName evidence="2">Uncharacterized protein</fullName>
    </submittedName>
</protein>
<keyword evidence="1" id="KW-1133">Transmembrane helix</keyword>
<feature type="transmembrane region" description="Helical" evidence="1">
    <location>
        <begin position="44"/>
        <end position="65"/>
    </location>
</feature>
<reference evidence="2" key="1">
    <citation type="submission" date="2022-03" db="EMBL/GenBank/DDBJ databases">
        <title>Draft Genome Sequence of Firmicute Strain S0AB, a Heterotrophic Iron/Sulfur-Oxidizing Extreme Acidophile.</title>
        <authorList>
            <person name="Vergara E."/>
            <person name="Pakostova E."/>
            <person name="Johnson D.B."/>
            <person name="Holmes D.S."/>
        </authorList>
    </citation>
    <scope>NUCLEOTIDE SEQUENCE</scope>
    <source>
        <strain evidence="2">S0AB</strain>
    </source>
</reference>
<feature type="transmembrane region" description="Helical" evidence="1">
    <location>
        <begin position="20"/>
        <end position="38"/>
    </location>
</feature>
<keyword evidence="1" id="KW-0472">Membrane</keyword>
<dbReference type="Proteomes" id="UP001139263">
    <property type="component" value="Unassembled WGS sequence"/>
</dbReference>
<accession>A0A9X1V6J5</accession>
<keyword evidence="3" id="KW-1185">Reference proteome</keyword>
<comment type="caution">
    <text evidence="2">The sequence shown here is derived from an EMBL/GenBank/DDBJ whole genome shotgun (WGS) entry which is preliminary data.</text>
</comment>
<evidence type="ECO:0000256" key="1">
    <source>
        <dbReference type="SAM" id="Phobius"/>
    </source>
</evidence>
<dbReference type="AlphaFoldDB" id="A0A9X1V6J5"/>
<evidence type="ECO:0000313" key="2">
    <source>
        <dbReference type="EMBL" id="MCI0182102.1"/>
    </source>
</evidence>
<proteinExistence type="predicted"/>
<name>A0A9X1V6J5_9BACL</name>
<sequence>MTDETVSDTNLPKTSPEKNYARTTGWIYLVVAITSLFTDNLWHMLHFSTSATIASFAIGLTGLTISRSSNNTYHRYYNLFAGATLTVWGLTGTLYPQWFKTTPLPLDNGLHVITGIWGFYGVGSLFWSRISRKSS</sequence>
<evidence type="ECO:0000313" key="3">
    <source>
        <dbReference type="Proteomes" id="UP001139263"/>
    </source>
</evidence>